<accession>A0A5C6M0U8</accession>
<protein>
    <submittedName>
        <fullName evidence="1">Uncharacterized protein</fullName>
    </submittedName>
</protein>
<reference evidence="1 2" key="1">
    <citation type="submission" date="2019-08" db="EMBL/GenBank/DDBJ databases">
        <title>100 year-old enigma solved: identification of Planctomyces bekefii, the type genus and species of the phylum Planctomycetes.</title>
        <authorList>
            <person name="Svetlana D.N."/>
            <person name="Overmann J."/>
        </authorList>
    </citation>
    <scope>NUCLEOTIDE SEQUENCE [LARGE SCALE GENOMIC DNA]</scope>
    <source>
        <strain evidence="1">Phe10_nw2017</strain>
    </source>
</reference>
<comment type="caution">
    <text evidence="1">The sequence shown here is derived from an EMBL/GenBank/DDBJ whole genome shotgun (WGS) entry which is preliminary data.</text>
</comment>
<dbReference type="Proteomes" id="UP000321083">
    <property type="component" value="Unassembled WGS sequence"/>
</dbReference>
<dbReference type="EMBL" id="SRHE01000706">
    <property type="protein sequence ID" value="TWW08360.1"/>
    <property type="molecule type" value="Genomic_DNA"/>
</dbReference>
<keyword evidence="2" id="KW-1185">Reference proteome</keyword>
<reference evidence="1 2" key="2">
    <citation type="submission" date="2019-08" db="EMBL/GenBank/DDBJ databases">
        <authorList>
            <person name="Henke P."/>
        </authorList>
    </citation>
    <scope>NUCLEOTIDE SEQUENCE [LARGE SCALE GENOMIC DNA]</scope>
    <source>
        <strain evidence="1">Phe10_nw2017</strain>
    </source>
</reference>
<dbReference type="AlphaFoldDB" id="A0A5C6M0U8"/>
<gene>
    <name evidence="1" type="ORF">E3A20_25100</name>
</gene>
<name>A0A5C6M0U8_9PLAN</name>
<organism evidence="1 2">
    <name type="scientific">Planctomyces bekefii</name>
    <dbReference type="NCBI Taxonomy" id="1653850"/>
    <lineage>
        <taxon>Bacteria</taxon>
        <taxon>Pseudomonadati</taxon>
        <taxon>Planctomycetota</taxon>
        <taxon>Planctomycetia</taxon>
        <taxon>Planctomycetales</taxon>
        <taxon>Planctomycetaceae</taxon>
        <taxon>Planctomyces</taxon>
    </lineage>
</organism>
<evidence type="ECO:0000313" key="1">
    <source>
        <dbReference type="EMBL" id="TWW08360.1"/>
    </source>
</evidence>
<sequence length="50" mass="5589">SDNLADRFMQLHTLVFGRLCQAAETVEGFFGMALLPEPPDSEEDDDDDDD</sequence>
<evidence type="ECO:0000313" key="2">
    <source>
        <dbReference type="Proteomes" id="UP000321083"/>
    </source>
</evidence>
<feature type="non-terminal residue" evidence="1">
    <location>
        <position position="1"/>
    </location>
</feature>
<proteinExistence type="predicted"/>